<dbReference type="AlphaFoldDB" id="A0A0B5ASI6"/>
<accession>A0A0B5ASI6</accession>
<evidence type="ECO:0000313" key="3">
    <source>
        <dbReference type="Proteomes" id="UP000031449"/>
    </source>
</evidence>
<dbReference type="EMBL" id="CP009417">
    <property type="protein sequence ID" value="AJD93185.1"/>
    <property type="molecule type" value="Genomic_DNA"/>
</dbReference>
<proteinExistence type="predicted"/>
<protein>
    <submittedName>
        <fullName evidence="2">Uncharacterized protein</fullName>
    </submittedName>
</protein>
<keyword evidence="1" id="KW-0472">Membrane</keyword>
<keyword evidence="1" id="KW-1133">Transmembrane helix</keyword>
<reference evidence="2 3" key="1">
    <citation type="submission" date="2014-08" db="EMBL/GenBank/DDBJ databases">
        <title>Complete genome of a marine bacteria Jeotgalibacillus malaysiensis.</title>
        <authorList>
            <person name="Yaakop A.S."/>
            <person name="Chan K.-G."/>
            <person name="Goh K.M."/>
        </authorList>
    </citation>
    <scope>NUCLEOTIDE SEQUENCE [LARGE SCALE GENOMIC DNA]</scope>
    <source>
        <strain evidence="2 3">D5</strain>
        <plasmid evidence="3">Plasmid</plasmid>
    </source>
</reference>
<dbReference type="Proteomes" id="UP000031449">
    <property type="component" value="Plasmid unnamed"/>
</dbReference>
<sequence>MRKRIQHAIKNENGFVSIEAVLAFGIMIMLVGLILVFFSGAASSLSSYESSSLEMTEAEYAEEIEEGRIALLDTVRDLEIKVEAGTVTDTEKQTLTEINKKLEMLFGSEIEEQVSNDFTALIGNPSDTSLKEPVKKQLDDLELYLLNQAPQQTLSTF</sequence>
<feature type="transmembrane region" description="Helical" evidence="1">
    <location>
        <begin position="21"/>
        <end position="42"/>
    </location>
</feature>
<evidence type="ECO:0000313" key="2">
    <source>
        <dbReference type="EMBL" id="AJD93185.1"/>
    </source>
</evidence>
<organism evidence="2 3">
    <name type="scientific">Jeotgalibacillus malaysiensis</name>
    <dbReference type="NCBI Taxonomy" id="1508404"/>
    <lineage>
        <taxon>Bacteria</taxon>
        <taxon>Bacillati</taxon>
        <taxon>Bacillota</taxon>
        <taxon>Bacilli</taxon>
        <taxon>Bacillales</taxon>
        <taxon>Caryophanaceae</taxon>
        <taxon>Jeotgalibacillus</taxon>
    </lineage>
</organism>
<dbReference type="KEGG" id="jeo:JMA_38670"/>
<keyword evidence="3" id="KW-1185">Reference proteome</keyword>
<dbReference type="BioCyc" id="JESP1508404:G14D9-13151-MONOMER"/>
<name>A0A0B5ASI6_9BACL</name>
<keyword evidence="2" id="KW-0614">Plasmid</keyword>
<geneLocation type="plasmid" evidence="3"/>
<evidence type="ECO:0000256" key="1">
    <source>
        <dbReference type="SAM" id="Phobius"/>
    </source>
</evidence>
<dbReference type="HOGENOM" id="CLU_1675547_0_0_9"/>
<gene>
    <name evidence="2" type="ORF">JMA_38670</name>
</gene>
<keyword evidence="1" id="KW-0812">Transmembrane</keyword>